<dbReference type="AlphaFoldDB" id="A0A5J4S8I4"/>
<proteinExistence type="predicted"/>
<reference evidence="1" key="1">
    <citation type="submission" date="2019-03" db="EMBL/GenBank/DDBJ databases">
        <title>Single cell metagenomics reveals metabolic interactions within the superorganism composed of flagellate Streblomastix strix and complex community of Bacteroidetes bacteria on its surface.</title>
        <authorList>
            <person name="Treitli S.C."/>
            <person name="Kolisko M."/>
            <person name="Husnik F."/>
            <person name="Keeling P."/>
            <person name="Hampl V."/>
        </authorList>
    </citation>
    <scope>NUCLEOTIDE SEQUENCE</scope>
    <source>
        <strain evidence="1">STM</strain>
    </source>
</reference>
<name>A0A5J4S8I4_9ZZZZ</name>
<protein>
    <submittedName>
        <fullName evidence="1">Uncharacterized protein</fullName>
    </submittedName>
</protein>
<dbReference type="EMBL" id="SNRY01000328">
    <property type="protein sequence ID" value="KAA6342397.1"/>
    <property type="molecule type" value="Genomic_DNA"/>
</dbReference>
<comment type="caution">
    <text evidence="1">The sequence shown here is derived from an EMBL/GenBank/DDBJ whole genome shotgun (WGS) entry which is preliminary data.</text>
</comment>
<accession>A0A5J4S8I4</accession>
<gene>
    <name evidence="1" type="ORF">EZS27_009837</name>
</gene>
<evidence type="ECO:0000313" key="1">
    <source>
        <dbReference type="EMBL" id="KAA6342397.1"/>
    </source>
</evidence>
<organism evidence="1">
    <name type="scientific">termite gut metagenome</name>
    <dbReference type="NCBI Taxonomy" id="433724"/>
    <lineage>
        <taxon>unclassified sequences</taxon>
        <taxon>metagenomes</taxon>
        <taxon>organismal metagenomes</taxon>
    </lineage>
</organism>
<sequence length="393" mass="42819">MANKSPTLDQVSGQVYLINETTKHKELATPAQMAHRIEFICIASAYNLMSKFIHKAYEKRPKEQTDYNQFFKYNLGEVKIYLTKEESEAGGCVTAPYHISKGTLPPIEIYVQGDVLVSSIRVPNGFVITDTSTVGEVSTALLKANRDTLEANDQLTVVHLTQGILANIPKMFFKSHRFVLDSTSEILFSKVMPSHLFQINNGYIGTDANAEAGGVAYVLSRLISKNGEKKLISNQSVVLTPGYTLYEEYSSEASKKKAVASYGIFPVPDYTNPKQTAAAQSEDTDPEDAYFAITGVALNGTPIVQGDRSLFLTTGGDVVAITGTKLTDVGLKARIKVGPTGDPFTVDLSNLGSIVATDKTITITVTMNAEVFYLLRADNEVIVFDFGNSNASY</sequence>